<dbReference type="OrthoDB" id="4373506at2"/>
<proteinExistence type="predicted"/>
<dbReference type="InterPro" id="IPR054344">
    <property type="entry name" value="TY-Chap_N"/>
</dbReference>
<name>K6WDE3_9ACTN</name>
<dbReference type="EMBL" id="BAHC01000145">
    <property type="protein sequence ID" value="GAB91751.1"/>
    <property type="molecule type" value="Genomic_DNA"/>
</dbReference>
<sequence>MTDDQGDTGFDESVRAAWRAFDERLAARLATLAGDEFVEVSEAENTGRPLLIFTVTGAGRIRCTIGDGALTSFWPPEQATVAHAQQAALTRLGWRTLRSGKLIRDVGKRSIGDLLASAVDALQEVWEVMHPSFLHVHDPFGPEAKRATKPRPKDIVITLKGSPTPGVIPDNADHLLDMVRETLAATSGRNVEIVDRKIRFEDVNRLETKLLISPHAMRLEFCTIVGHGTPDMALLGAVIAEHSSRWPDISIVVTKDHVFAVRALECTTFYPTNLLTAMKAWQEFCACGAIDIIEQLHPEVTGQFGPPHGAIPDGLVDLIRQFTANPGATTPDTIARRTKANTPMLRRYARNCHEWLEYWPDGEPAAGCPDVAQTPPQRHDVQRFMPVLLEAIGVAAELNVAREMGRGR</sequence>
<keyword evidence="3" id="KW-1185">Reference proteome</keyword>
<dbReference type="RefSeq" id="WP_006335584.1">
    <property type="nucleotide sequence ID" value="NZ_BAHC01000145.1"/>
</dbReference>
<protein>
    <recommendedName>
        <fullName evidence="1">TY-Chap N-terminal domain-containing protein</fullName>
    </recommendedName>
</protein>
<evidence type="ECO:0000313" key="2">
    <source>
        <dbReference type="EMBL" id="GAB91751.1"/>
    </source>
</evidence>
<organism evidence="2 3">
    <name type="scientific">Gordonia rhizosphera NBRC 16068</name>
    <dbReference type="NCBI Taxonomy" id="1108045"/>
    <lineage>
        <taxon>Bacteria</taxon>
        <taxon>Bacillati</taxon>
        <taxon>Actinomycetota</taxon>
        <taxon>Actinomycetes</taxon>
        <taxon>Mycobacteriales</taxon>
        <taxon>Gordoniaceae</taxon>
        <taxon>Gordonia</taxon>
    </lineage>
</organism>
<comment type="caution">
    <text evidence="2">The sequence shown here is derived from an EMBL/GenBank/DDBJ whole genome shotgun (WGS) entry which is preliminary data.</text>
</comment>
<dbReference type="Proteomes" id="UP000008363">
    <property type="component" value="Unassembled WGS sequence"/>
</dbReference>
<dbReference type="Pfam" id="PF22552">
    <property type="entry name" value="TY-Chap3"/>
    <property type="match status" value="1"/>
</dbReference>
<feature type="domain" description="TY-Chap N-terminal" evidence="1">
    <location>
        <begin position="17"/>
        <end position="134"/>
    </location>
</feature>
<evidence type="ECO:0000313" key="3">
    <source>
        <dbReference type="Proteomes" id="UP000008363"/>
    </source>
</evidence>
<dbReference type="AlphaFoldDB" id="K6WDE3"/>
<evidence type="ECO:0000259" key="1">
    <source>
        <dbReference type="Pfam" id="PF22552"/>
    </source>
</evidence>
<dbReference type="eggNOG" id="ENOG5031VT9">
    <property type="taxonomic scope" value="Bacteria"/>
</dbReference>
<gene>
    <name evidence="2" type="ORF">GORHZ_145_00060</name>
</gene>
<reference evidence="2 3" key="1">
    <citation type="submission" date="2012-08" db="EMBL/GenBank/DDBJ databases">
        <title>Whole genome shotgun sequence of Gordonia rhizosphera NBRC 16068.</title>
        <authorList>
            <person name="Takarada H."/>
            <person name="Isaki S."/>
            <person name="Hosoyama A."/>
            <person name="Tsuchikane K."/>
            <person name="Katsumata H."/>
            <person name="Baba S."/>
            <person name="Ohji S."/>
            <person name="Yamazaki S."/>
            <person name="Fujita N."/>
        </authorList>
    </citation>
    <scope>NUCLEOTIDE SEQUENCE [LARGE SCALE GENOMIC DNA]</scope>
    <source>
        <strain evidence="2 3">NBRC 16068</strain>
    </source>
</reference>
<accession>K6WDE3</accession>